<dbReference type="PROSITE" id="PS50158">
    <property type="entry name" value="ZF_CCHC"/>
    <property type="match status" value="1"/>
</dbReference>
<dbReference type="GO" id="GO:0008270">
    <property type="term" value="F:zinc ion binding"/>
    <property type="evidence" value="ECO:0007669"/>
    <property type="project" value="UniProtKB-KW"/>
</dbReference>
<dbReference type="STRING" id="1965070.A0A443Q648"/>
<organism evidence="4 5">
    <name type="scientific">Dinothrombium tinctorium</name>
    <dbReference type="NCBI Taxonomy" id="1965070"/>
    <lineage>
        <taxon>Eukaryota</taxon>
        <taxon>Metazoa</taxon>
        <taxon>Ecdysozoa</taxon>
        <taxon>Arthropoda</taxon>
        <taxon>Chelicerata</taxon>
        <taxon>Arachnida</taxon>
        <taxon>Acari</taxon>
        <taxon>Acariformes</taxon>
        <taxon>Trombidiformes</taxon>
        <taxon>Prostigmata</taxon>
        <taxon>Anystina</taxon>
        <taxon>Parasitengona</taxon>
        <taxon>Trombidioidea</taxon>
        <taxon>Trombidiidae</taxon>
        <taxon>Dinothrombium</taxon>
    </lineage>
</organism>
<dbReference type="InterPro" id="IPR001878">
    <property type="entry name" value="Znf_CCHC"/>
</dbReference>
<feature type="compositionally biased region" description="Polar residues" evidence="2">
    <location>
        <begin position="236"/>
        <end position="247"/>
    </location>
</feature>
<dbReference type="Pfam" id="PF00098">
    <property type="entry name" value="zf-CCHC"/>
    <property type="match status" value="1"/>
</dbReference>
<evidence type="ECO:0000259" key="3">
    <source>
        <dbReference type="PROSITE" id="PS50158"/>
    </source>
</evidence>
<keyword evidence="5" id="KW-1185">Reference proteome</keyword>
<sequence>MDEETLANALSLALQNLEINKPTVPKYDSTKQDIFDWLLTFNALTSNRSDEQKVRLLPFVLETPALRWYADHCRIYKNTTLKWNDWEKALKSSVKVSHNLPPNSESESNKLLYNMALALVEKQKTEKAQPVLYQEPRIESSKREIIDELRDIQREIQRLRLSADSLSRGRQRERYDERLSSDSRARAEHYQRNPIGNPQTRSDNRQCYNCGRNGHIARDCGSRRPATPGRPRSPGYSRQQGNTQGRM</sequence>
<evidence type="ECO:0000256" key="1">
    <source>
        <dbReference type="PROSITE-ProRule" id="PRU00047"/>
    </source>
</evidence>
<gene>
    <name evidence="4" type="ORF">B4U79_17162</name>
</gene>
<keyword evidence="1" id="KW-0862">Zinc</keyword>
<keyword evidence="1" id="KW-0479">Metal-binding</keyword>
<feature type="compositionally biased region" description="Basic and acidic residues" evidence="2">
    <location>
        <begin position="170"/>
        <end position="191"/>
    </location>
</feature>
<dbReference type="Gene3D" id="4.10.60.10">
    <property type="entry name" value="Zinc finger, CCHC-type"/>
    <property type="match status" value="1"/>
</dbReference>
<feature type="compositionally biased region" description="Polar residues" evidence="2">
    <location>
        <begin position="194"/>
        <end position="207"/>
    </location>
</feature>
<comment type="caution">
    <text evidence="4">The sequence shown here is derived from an EMBL/GenBank/DDBJ whole genome shotgun (WGS) entry which is preliminary data.</text>
</comment>
<keyword evidence="1" id="KW-0863">Zinc-finger</keyword>
<dbReference type="EMBL" id="NCKU01021696">
    <property type="protein sequence ID" value="RWR98479.1"/>
    <property type="molecule type" value="Genomic_DNA"/>
</dbReference>
<dbReference type="InterPro" id="IPR036875">
    <property type="entry name" value="Znf_CCHC_sf"/>
</dbReference>
<dbReference type="AlphaFoldDB" id="A0A443Q648"/>
<name>A0A443Q648_9ACAR</name>
<dbReference type="Proteomes" id="UP000285301">
    <property type="component" value="Unassembled WGS sequence"/>
</dbReference>
<evidence type="ECO:0000313" key="4">
    <source>
        <dbReference type="EMBL" id="RWR98479.1"/>
    </source>
</evidence>
<evidence type="ECO:0000256" key="2">
    <source>
        <dbReference type="SAM" id="MobiDB-lite"/>
    </source>
</evidence>
<dbReference type="SUPFAM" id="SSF57756">
    <property type="entry name" value="Retrovirus zinc finger-like domains"/>
    <property type="match status" value="1"/>
</dbReference>
<dbReference type="SMART" id="SM00343">
    <property type="entry name" value="ZnF_C2HC"/>
    <property type="match status" value="1"/>
</dbReference>
<evidence type="ECO:0000313" key="5">
    <source>
        <dbReference type="Proteomes" id="UP000285301"/>
    </source>
</evidence>
<reference evidence="4 5" key="1">
    <citation type="journal article" date="2018" name="Gigascience">
        <title>Genomes of trombidid mites reveal novel predicted allergens and laterally-transferred genes associated with secondary metabolism.</title>
        <authorList>
            <person name="Dong X."/>
            <person name="Chaisiri K."/>
            <person name="Xia D."/>
            <person name="Armstrong S.D."/>
            <person name="Fang Y."/>
            <person name="Donnelly M.J."/>
            <person name="Kadowaki T."/>
            <person name="McGarry J.W."/>
            <person name="Darby A.C."/>
            <person name="Makepeace B.L."/>
        </authorList>
    </citation>
    <scope>NUCLEOTIDE SEQUENCE [LARGE SCALE GENOMIC DNA]</scope>
    <source>
        <strain evidence="4">UoL-WK</strain>
    </source>
</reference>
<feature type="domain" description="CCHC-type" evidence="3">
    <location>
        <begin position="207"/>
        <end position="220"/>
    </location>
</feature>
<accession>A0A443Q648</accession>
<dbReference type="OrthoDB" id="6421622at2759"/>
<proteinExistence type="predicted"/>
<protein>
    <recommendedName>
        <fullName evidence="3">CCHC-type domain-containing protein</fullName>
    </recommendedName>
</protein>
<feature type="region of interest" description="Disordered" evidence="2">
    <location>
        <begin position="165"/>
        <end position="247"/>
    </location>
</feature>
<dbReference type="GO" id="GO:0003676">
    <property type="term" value="F:nucleic acid binding"/>
    <property type="evidence" value="ECO:0007669"/>
    <property type="project" value="InterPro"/>
</dbReference>